<evidence type="ECO:0000256" key="4">
    <source>
        <dbReference type="ARBA" id="ARBA00022692"/>
    </source>
</evidence>
<sequence>MSTTTGTGFCRVTVAAPDARIDVALPEDVALVDIYPEILRLSGQSQAEGAPTGYHLVRRDGTVLDAGQSLAQQRILDGDLLLLRPFAESLPLPVFDDVSDAVASAVKRNRNRWSDDLMNIVGLTAGVLLLVMMAFALWFSNPADRDMHRLPGIIAGVTGIVLVALSGVRARIYDDHASSIALGLASLPHLLIAGSGIMPVADGEGPGRLQFLVGCVTVLIASVLLVVLLPRGDAPFVAAAFLATIGTLAVFAAILTEAEPREVAAVTAVVAVAVVAWLPGLSSRFARLPIGYKSPDQIAAGPHNDGEQGAATESVDFVKIGNQAKRGHELLLGLVAGCSALVVGAAGVVLGFSDNSWAQLLALAAGITIMLRARLFDYTAQVACLTIAGILTVVLLILGIALHPPVDVIADLVRFGDSGPLNIRTVWFSGSIAAGAAILVGVGLIVPRKGVTPFWGRVFDIFDGVVLLSLVPLCLAVLDVYGTVRGLTGSS</sequence>
<feature type="transmembrane region" description="Helical" evidence="7">
    <location>
        <begin position="382"/>
        <end position="406"/>
    </location>
</feature>
<dbReference type="RefSeq" id="WP_125053939.1">
    <property type="nucleotide sequence ID" value="NZ_BHZD01000001.1"/>
</dbReference>
<feature type="transmembrane region" description="Helical" evidence="7">
    <location>
        <begin position="458"/>
        <end position="478"/>
    </location>
</feature>
<evidence type="ECO:0000256" key="6">
    <source>
        <dbReference type="ARBA" id="ARBA00023136"/>
    </source>
</evidence>
<feature type="transmembrane region" description="Helical" evidence="7">
    <location>
        <begin position="180"/>
        <end position="201"/>
    </location>
</feature>
<dbReference type="GO" id="GO:0005886">
    <property type="term" value="C:plasma membrane"/>
    <property type="evidence" value="ECO:0007669"/>
    <property type="project" value="UniProtKB-SubCell"/>
</dbReference>
<evidence type="ECO:0000256" key="5">
    <source>
        <dbReference type="ARBA" id="ARBA00022989"/>
    </source>
</evidence>
<feature type="transmembrane region" description="Helical" evidence="7">
    <location>
        <begin position="150"/>
        <end position="168"/>
    </location>
</feature>
<evidence type="ECO:0000313" key="9">
    <source>
        <dbReference type="EMBL" id="GCD42608.1"/>
    </source>
</evidence>
<evidence type="ECO:0000256" key="1">
    <source>
        <dbReference type="ARBA" id="ARBA00004651"/>
    </source>
</evidence>
<keyword evidence="6 7" id="KW-0472">Membrane</keyword>
<proteinExistence type="inferred from homology"/>
<gene>
    <name evidence="9" type="ORF">GKJPGBOP_02276</name>
</gene>
<feature type="transmembrane region" description="Helical" evidence="7">
    <location>
        <begin position="330"/>
        <end position="350"/>
    </location>
</feature>
<dbReference type="NCBIfam" id="TIGR03920">
    <property type="entry name" value="T7SS_EccD"/>
    <property type="match status" value="1"/>
</dbReference>
<comment type="subcellular location">
    <subcellularLocation>
        <location evidence="1">Cell membrane</location>
        <topology evidence="1">Multi-pass membrane protein</topology>
    </subcellularLocation>
</comment>
<keyword evidence="4 7" id="KW-0812">Transmembrane</keyword>
<feature type="transmembrane region" description="Helical" evidence="7">
    <location>
        <begin position="207"/>
        <end position="229"/>
    </location>
</feature>
<dbReference type="InterPro" id="IPR044049">
    <property type="entry name" value="EccD_transm"/>
</dbReference>
<dbReference type="Gene3D" id="3.10.20.90">
    <property type="entry name" value="Phosphatidylinositol 3-kinase Catalytic Subunit, Chain A, domain 1"/>
    <property type="match status" value="1"/>
</dbReference>
<keyword evidence="3" id="KW-1003">Cell membrane</keyword>
<keyword evidence="10" id="KW-1185">Reference proteome</keyword>
<name>A0A401VZV3_STREY</name>
<reference evidence="9 10" key="1">
    <citation type="submission" date="2018-11" db="EMBL/GenBank/DDBJ databases">
        <title>Whole genome sequence of Streptomyces paromomycinus NBRC 15454(T).</title>
        <authorList>
            <person name="Komaki H."/>
            <person name="Tamura T."/>
        </authorList>
    </citation>
    <scope>NUCLEOTIDE SEQUENCE [LARGE SCALE GENOMIC DNA]</scope>
    <source>
        <strain evidence="9 10">NBRC 15454</strain>
    </source>
</reference>
<feature type="transmembrane region" description="Helical" evidence="7">
    <location>
        <begin position="117"/>
        <end position="138"/>
    </location>
</feature>
<dbReference type="Pfam" id="PF08817">
    <property type="entry name" value="YukD"/>
    <property type="match status" value="1"/>
</dbReference>
<dbReference type="EMBL" id="BHZD01000001">
    <property type="protein sequence ID" value="GCD42608.1"/>
    <property type="molecule type" value="Genomic_DNA"/>
</dbReference>
<dbReference type="PIRSF" id="PIRSF017804">
    <property type="entry name" value="Secretion_EccD1"/>
    <property type="match status" value="1"/>
</dbReference>
<feature type="transmembrane region" description="Helical" evidence="7">
    <location>
        <begin position="426"/>
        <end position="446"/>
    </location>
</feature>
<comment type="similarity">
    <text evidence="2">Belongs to the EccD/Snm4 family.</text>
</comment>
<protein>
    <submittedName>
        <fullName evidence="9">Type VII secretion integral membrane protein EccD</fullName>
    </submittedName>
</protein>
<dbReference type="Proteomes" id="UP000286746">
    <property type="component" value="Unassembled WGS sequence"/>
</dbReference>
<evidence type="ECO:0000256" key="7">
    <source>
        <dbReference type="SAM" id="Phobius"/>
    </source>
</evidence>
<dbReference type="Pfam" id="PF19053">
    <property type="entry name" value="EccD"/>
    <property type="match status" value="1"/>
</dbReference>
<comment type="caution">
    <text evidence="9">The sequence shown here is derived from an EMBL/GenBank/DDBJ whole genome shotgun (WGS) entry which is preliminary data.</text>
</comment>
<feature type="domain" description="EccD-like transmembrane" evidence="8">
    <location>
        <begin position="120"/>
        <end position="487"/>
    </location>
</feature>
<dbReference type="AlphaFoldDB" id="A0A401VZV3"/>
<feature type="transmembrane region" description="Helical" evidence="7">
    <location>
        <begin position="356"/>
        <end position="375"/>
    </location>
</feature>
<evidence type="ECO:0000256" key="2">
    <source>
        <dbReference type="ARBA" id="ARBA00006162"/>
    </source>
</evidence>
<dbReference type="InterPro" id="IPR006707">
    <property type="entry name" value="T7SS_EccD"/>
</dbReference>
<feature type="transmembrane region" description="Helical" evidence="7">
    <location>
        <begin position="236"/>
        <end position="256"/>
    </location>
</feature>
<evidence type="ECO:0000256" key="3">
    <source>
        <dbReference type="ARBA" id="ARBA00022475"/>
    </source>
</evidence>
<accession>A0A401VZV3</accession>
<dbReference type="InterPro" id="IPR024962">
    <property type="entry name" value="YukD-like"/>
</dbReference>
<keyword evidence="5 7" id="KW-1133">Transmembrane helix</keyword>
<evidence type="ECO:0000313" key="10">
    <source>
        <dbReference type="Proteomes" id="UP000286746"/>
    </source>
</evidence>
<evidence type="ECO:0000259" key="8">
    <source>
        <dbReference type="Pfam" id="PF19053"/>
    </source>
</evidence>
<organism evidence="9 10">
    <name type="scientific">Streptomyces paromomycinus</name>
    <name type="common">Streptomyces rimosus subsp. paromomycinus</name>
    <dbReference type="NCBI Taxonomy" id="92743"/>
    <lineage>
        <taxon>Bacteria</taxon>
        <taxon>Bacillati</taxon>
        <taxon>Actinomycetota</taxon>
        <taxon>Actinomycetes</taxon>
        <taxon>Kitasatosporales</taxon>
        <taxon>Streptomycetaceae</taxon>
        <taxon>Streptomyces</taxon>
    </lineage>
</organism>
<feature type="transmembrane region" description="Helical" evidence="7">
    <location>
        <begin position="262"/>
        <end position="281"/>
    </location>
</feature>